<dbReference type="EMBL" id="MFGW01000097">
    <property type="protein sequence ID" value="OGF66142.1"/>
    <property type="molecule type" value="Genomic_DNA"/>
</dbReference>
<comment type="caution">
    <text evidence="1">The sequence shown here is derived from an EMBL/GenBank/DDBJ whole genome shotgun (WGS) entry which is preliminary data.</text>
</comment>
<protein>
    <submittedName>
        <fullName evidence="1">Uncharacterized protein</fullName>
    </submittedName>
</protein>
<gene>
    <name evidence="1" type="ORF">A2Y62_06370</name>
</gene>
<dbReference type="AlphaFoldDB" id="A0A1F5VRQ6"/>
<evidence type="ECO:0000313" key="2">
    <source>
        <dbReference type="Proteomes" id="UP000178943"/>
    </source>
</evidence>
<sequence length="228" mass="26913">MKTFLDIFGHLLSFHYYSFDRIVMRGYLFSLDHCSSIVYFFKELHGVKEITKQVLSSRTKDYQSWVEAYARNNHIPIIWAQHGLDKEEYVLTYQKKMIRASKTGVYFIFKSMEQEITFRSIKPRYPTNDPLYQIIKRTYSGFTHYYFYIIDPVLGPIIVRIASFLPFVATYWLNGHSYMEVKLKQSGIRFKKKIMHLPRLKILLSSKLSQMDSLVTSSSNDLTIGPIL</sequence>
<proteinExistence type="predicted"/>
<name>A0A1F5VRQ6_9BACT</name>
<accession>A0A1F5VRQ6</accession>
<organism evidence="1 2">
    <name type="scientific">Candidatus Fischerbacteria bacterium RBG_13_37_8</name>
    <dbReference type="NCBI Taxonomy" id="1817863"/>
    <lineage>
        <taxon>Bacteria</taxon>
        <taxon>Candidatus Fischeribacteriota</taxon>
    </lineage>
</organism>
<evidence type="ECO:0000313" key="1">
    <source>
        <dbReference type="EMBL" id="OGF66142.1"/>
    </source>
</evidence>
<dbReference type="Proteomes" id="UP000178943">
    <property type="component" value="Unassembled WGS sequence"/>
</dbReference>
<reference evidence="1 2" key="1">
    <citation type="journal article" date="2016" name="Nat. Commun.">
        <title>Thousands of microbial genomes shed light on interconnected biogeochemical processes in an aquifer system.</title>
        <authorList>
            <person name="Anantharaman K."/>
            <person name="Brown C.T."/>
            <person name="Hug L.A."/>
            <person name="Sharon I."/>
            <person name="Castelle C.J."/>
            <person name="Probst A.J."/>
            <person name="Thomas B.C."/>
            <person name="Singh A."/>
            <person name="Wilkins M.J."/>
            <person name="Karaoz U."/>
            <person name="Brodie E.L."/>
            <person name="Williams K.H."/>
            <person name="Hubbard S.S."/>
            <person name="Banfield J.F."/>
        </authorList>
    </citation>
    <scope>NUCLEOTIDE SEQUENCE [LARGE SCALE GENOMIC DNA]</scope>
</reference>